<name>A0ACC3SA54_9PEZI</name>
<organism evidence="1 2">
    <name type="scientific">Zalaria obscura</name>
    <dbReference type="NCBI Taxonomy" id="2024903"/>
    <lineage>
        <taxon>Eukaryota</taxon>
        <taxon>Fungi</taxon>
        <taxon>Dikarya</taxon>
        <taxon>Ascomycota</taxon>
        <taxon>Pezizomycotina</taxon>
        <taxon>Dothideomycetes</taxon>
        <taxon>Dothideomycetidae</taxon>
        <taxon>Dothideales</taxon>
        <taxon>Zalariaceae</taxon>
        <taxon>Zalaria</taxon>
    </lineage>
</organism>
<keyword evidence="2" id="KW-1185">Reference proteome</keyword>
<evidence type="ECO:0000313" key="2">
    <source>
        <dbReference type="Proteomes" id="UP001320706"/>
    </source>
</evidence>
<reference evidence="1" key="1">
    <citation type="submission" date="2024-02" db="EMBL/GenBank/DDBJ databases">
        <title>Metagenome Assembled Genome of Zalaria obscura JY119.</title>
        <authorList>
            <person name="Vighnesh L."/>
            <person name="Jagadeeshwari U."/>
            <person name="Venkata Ramana C."/>
            <person name="Sasikala C."/>
        </authorList>
    </citation>
    <scope>NUCLEOTIDE SEQUENCE</scope>
    <source>
        <strain evidence="1">JY119</strain>
    </source>
</reference>
<proteinExistence type="predicted"/>
<comment type="caution">
    <text evidence="1">The sequence shown here is derived from an EMBL/GenBank/DDBJ whole genome shotgun (WGS) entry which is preliminary data.</text>
</comment>
<dbReference type="Proteomes" id="UP001320706">
    <property type="component" value="Unassembled WGS sequence"/>
</dbReference>
<accession>A0ACC3SA54</accession>
<protein>
    <submittedName>
        <fullName evidence="1">Uncharacterized protein</fullName>
    </submittedName>
</protein>
<gene>
    <name evidence="1" type="ORF">M8818_005374</name>
</gene>
<sequence>MCYSGGMVDLVPASVRPSSDVIRGRQEPASCLCLFGYYSSHFLKHTVMAGRWILGASSVITTLSAFVSAAPAAYSNASGSVSDSPAAAATLAVAESFTQGGSNSGAYHSPAYLTGGSNLGHPRLSQQQTNGNSVLGTSKAPKLGQWVQSSGQPMPAGTPWGTASASNTNYYTNTPNTGMTRFYDFTITQGVISPDGVNKTGILINGAFPGPTIEANWGDWIQVTLNNQLADEGTSLHWHGLLQKATPWMDGVPGVQQCPIAPGSSFTYRFKADLYGTSWYHSHYSAQYAGGALGAMIIHGPTNAQYDEDLGPIILSDWYHEDYYTLVEQVMSPASANAGAPTSNNNLINGKMNYPCENTTLPCTPNAGISKFSFTSGKKDWSAWTGGHIPDQIDSGLQSVRTCCGQRCSWSNGGLNAIWECCHPRATPPKPFESALPLQTYPSSRPASWSSVPP</sequence>
<evidence type="ECO:0000313" key="1">
    <source>
        <dbReference type="EMBL" id="KAK8203149.1"/>
    </source>
</evidence>
<dbReference type="EMBL" id="JAMKPW020000032">
    <property type="protein sequence ID" value="KAK8203149.1"/>
    <property type="molecule type" value="Genomic_DNA"/>
</dbReference>